<reference evidence="3 4" key="1">
    <citation type="submission" date="2024-01" db="EMBL/GenBank/DDBJ databases">
        <title>Genome assemblies of Stephania.</title>
        <authorList>
            <person name="Yang L."/>
        </authorList>
    </citation>
    <scope>NUCLEOTIDE SEQUENCE [LARGE SCALE GENOMIC DNA]</scope>
    <source>
        <strain evidence="3">YNDBR</strain>
        <tissue evidence="3">Leaf</tissue>
    </source>
</reference>
<protein>
    <recommendedName>
        <fullName evidence="2">Retrotransposon gag domain-containing protein</fullName>
    </recommendedName>
</protein>
<accession>A0AAP0JN42</accession>
<evidence type="ECO:0000256" key="1">
    <source>
        <dbReference type="SAM" id="MobiDB-lite"/>
    </source>
</evidence>
<feature type="domain" description="Retrotransposon gag" evidence="2">
    <location>
        <begin position="186"/>
        <end position="246"/>
    </location>
</feature>
<keyword evidence="4" id="KW-1185">Reference proteome</keyword>
<organism evidence="3 4">
    <name type="scientific">Stephania yunnanensis</name>
    <dbReference type="NCBI Taxonomy" id="152371"/>
    <lineage>
        <taxon>Eukaryota</taxon>
        <taxon>Viridiplantae</taxon>
        <taxon>Streptophyta</taxon>
        <taxon>Embryophyta</taxon>
        <taxon>Tracheophyta</taxon>
        <taxon>Spermatophyta</taxon>
        <taxon>Magnoliopsida</taxon>
        <taxon>Ranunculales</taxon>
        <taxon>Menispermaceae</taxon>
        <taxon>Menispermoideae</taxon>
        <taxon>Cissampelideae</taxon>
        <taxon>Stephania</taxon>
    </lineage>
</organism>
<evidence type="ECO:0000259" key="2">
    <source>
        <dbReference type="Pfam" id="PF03732"/>
    </source>
</evidence>
<feature type="region of interest" description="Disordered" evidence="1">
    <location>
        <begin position="1"/>
        <end position="21"/>
    </location>
</feature>
<evidence type="ECO:0000313" key="4">
    <source>
        <dbReference type="Proteomes" id="UP001420932"/>
    </source>
</evidence>
<gene>
    <name evidence="3" type="ORF">Syun_015563</name>
</gene>
<evidence type="ECO:0000313" key="3">
    <source>
        <dbReference type="EMBL" id="KAK9136233.1"/>
    </source>
</evidence>
<dbReference type="Pfam" id="PF03732">
    <property type="entry name" value="Retrotrans_gag"/>
    <property type="match status" value="1"/>
</dbReference>
<dbReference type="AlphaFoldDB" id="A0AAP0JN42"/>
<proteinExistence type="predicted"/>
<sequence>MDGQSGTPVETGQTSDAVREVSITTSVEDRLSAQETQMTEILRLLREQTVVLAALTSAREPVAVTIPERTAVVPLVPQTPVQGVAEEAPTETATAVIVPLETSTLTPPPTTMDQVTASPTADIPTTSAFVLTPEVKLLREFLKFQPGFFYGGGDPEAAGRWIVSHQHLHKLMRNDETVQARLSGACLRGHAAVWWTTYTDNHPEPTTWAEFRELFYDQYIPMEVRLRLREEFLSSRQGSRTVMRYGEVPTSARSILSRCRLDERLHLLLHQEGLMIGSRR</sequence>
<dbReference type="EMBL" id="JBBNAF010000006">
    <property type="protein sequence ID" value="KAK9136233.1"/>
    <property type="molecule type" value="Genomic_DNA"/>
</dbReference>
<comment type="caution">
    <text evidence="3">The sequence shown here is derived from an EMBL/GenBank/DDBJ whole genome shotgun (WGS) entry which is preliminary data.</text>
</comment>
<dbReference type="Proteomes" id="UP001420932">
    <property type="component" value="Unassembled WGS sequence"/>
</dbReference>
<dbReference type="InterPro" id="IPR005162">
    <property type="entry name" value="Retrotrans_gag_dom"/>
</dbReference>
<name>A0AAP0JN42_9MAGN</name>